<protein>
    <submittedName>
        <fullName evidence="1">DNA-binding protein</fullName>
    </submittedName>
</protein>
<keyword evidence="1" id="KW-0238">DNA-binding</keyword>
<dbReference type="EMBL" id="JACHTE010000005">
    <property type="protein sequence ID" value="MBB1088531.1"/>
    <property type="molecule type" value="Genomic_DNA"/>
</dbReference>
<dbReference type="Proteomes" id="UP000552587">
    <property type="component" value="Unassembled WGS sequence"/>
</dbReference>
<accession>A0A7W3YET5</accession>
<proteinExistence type="predicted"/>
<comment type="caution">
    <text evidence="1">The sequence shown here is derived from an EMBL/GenBank/DDBJ whole genome shotgun (WGS) entry which is preliminary data.</text>
</comment>
<gene>
    <name evidence="1" type="ORF">H4F99_08525</name>
</gene>
<dbReference type="GO" id="GO:0003677">
    <property type="term" value="F:DNA binding"/>
    <property type="evidence" value="ECO:0007669"/>
    <property type="project" value="UniProtKB-KW"/>
</dbReference>
<organism evidence="1 2">
    <name type="scientific">Marilutibacter penaei</name>
    <dbReference type="NCBI Taxonomy" id="2759900"/>
    <lineage>
        <taxon>Bacteria</taxon>
        <taxon>Pseudomonadati</taxon>
        <taxon>Pseudomonadota</taxon>
        <taxon>Gammaproteobacteria</taxon>
        <taxon>Lysobacterales</taxon>
        <taxon>Lysobacteraceae</taxon>
        <taxon>Marilutibacter</taxon>
    </lineage>
</organism>
<name>A0A7W3YET5_9GAMM</name>
<keyword evidence="2" id="KW-1185">Reference proteome</keyword>
<dbReference type="AlphaFoldDB" id="A0A7W3YET5"/>
<reference evidence="1 2" key="1">
    <citation type="submission" date="2020-07" db="EMBL/GenBank/DDBJ databases">
        <authorList>
            <person name="Xu S."/>
            <person name="Li A."/>
        </authorList>
    </citation>
    <scope>NUCLEOTIDE SEQUENCE [LARGE SCALE GENOMIC DNA]</scope>
    <source>
        <strain evidence="1 2">SG-8</strain>
    </source>
</reference>
<evidence type="ECO:0000313" key="2">
    <source>
        <dbReference type="Proteomes" id="UP000552587"/>
    </source>
</evidence>
<evidence type="ECO:0000313" key="1">
    <source>
        <dbReference type="EMBL" id="MBB1088531.1"/>
    </source>
</evidence>
<sequence length="71" mass="8183">MNTAEHMIERYGELMTYEQLAGVLKRSESGLRVTMARRTSSAAQVLDNARIRIGRRVYFRTHQIAELIDNS</sequence>